<sequence>MVNLEKNRMRLTCPEKLAAMIDHTFLKPDGTQEDIILELKSGNYRYVKDEIRRVVQAAGCPVKVISETCYLTTKEEKIKER</sequence>
<reference evidence="2" key="1">
    <citation type="submission" date="2017-09" db="EMBL/GenBank/DDBJ databases">
        <title>Depth-based differentiation of microbial function through sediment-hosted aquifers and enrichment of novel symbionts in the deep terrestrial subsurface.</title>
        <authorList>
            <person name="Probst A.J."/>
            <person name="Ladd B."/>
            <person name="Jarett J.K."/>
            <person name="Geller-Mcgrath D.E."/>
            <person name="Sieber C.M.K."/>
            <person name="Emerson J.B."/>
            <person name="Anantharaman K."/>
            <person name="Thomas B.C."/>
            <person name="Malmstrom R."/>
            <person name="Stieglmeier M."/>
            <person name="Klingl A."/>
            <person name="Woyke T."/>
            <person name="Ryan C.M."/>
            <person name="Banfield J.F."/>
        </authorList>
    </citation>
    <scope>NUCLEOTIDE SEQUENCE [LARGE SCALE GENOMIC DNA]</scope>
</reference>
<proteinExistence type="predicted"/>
<dbReference type="AlphaFoldDB" id="A0A2M7EAH8"/>
<dbReference type="InterPro" id="IPR013785">
    <property type="entry name" value="Aldolase_TIM"/>
</dbReference>
<accession>A0A2M7EAH8</accession>
<organism evidence="1 2">
    <name type="scientific">bacterium (Candidatus Ratteibacteria) CG01_land_8_20_14_3_00_40_19</name>
    <dbReference type="NCBI Taxonomy" id="2014290"/>
    <lineage>
        <taxon>Bacteria</taxon>
        <taxon>Candidatus Ratteibacteria</taxon>
    </lineage>
</organism>
<gene>
    <name evidence="1" type="ORF">COS11_00755</name>
</gene>
<evidence type="ECO:0000313" key="1">
    <source>
        <dbReference type="EMBL" id="PIV64719.1"/>
    </source>
</evidence>
<name>A0A2M7EAH8_9BACT</name>
<dbReference type="EMBL" id="PETL01000041">
    <property type="protein sequence ID" value="PIV64719.1"/>
    <property type="molecule type" value="Genomic_DNA"/>
</dbReference>
<protein>
    <submittedName>
        <fullName evidence="1">Uncharacterized protein</fullName>
    </submittedName>
</protein>
<dbReference type="Gene3D" id="3.20.20.70">
    <property type="entry name" value="Aldolase class I"/>
    <property type="match status" value="1"/>
</dbReference>
<dbReference type="Proteomes" id="UP000228886">
    <property type="component" value="Unassembled WGS sequence"/>
</dbReference>
<dbReference type="SUPFAM" id="SSF51569">
    <property type="entry name" value="Aldolase"/>
    <property type="match status" value="1"/>
</dbReference>
<evidence type="ECO:0000313" key="2">
    <source>
        <dbReference type="Proteomes" id="UP000228886"/>
    </source>
</evidence>
<comment type="caution">
    <text evidence="1">The sequence shown here is derived from an EMBL/GenBank/DDBJ whole genome shotgun (WGS) entry which is preliminary data.</text>
</comment>